<dbReference type="InterPro" id="IPR011717">
    <property type="entry name" value="TPR-4"/>
</dbReference>
<dbReference type="SMART" id="SM00028">
    <property type="entry name" value="TPR"/>
    <property type="match status" value="8"/>
</dbReference>
<dbReference type="Gene3D" id="1.25.40.10">
    <property type="entry name" value="Tetratricopeptide repeat domain"/>
    <property type="match status" value="3"/>
</dbReference>
<evidence type="ECO:0000256" key="2">
    <source>
        <dbReference type="ARBA" id="ARBA00022803"/>
    </source>
</evidence>
<dbReference type="InterPro" id="IPR013105">
    <property type="entry name" value="TPR_2"/>
</dbReference>
<dbReference type="eggNOG" id="COG0457">
    <property type="taxonomic scope" value="Bacteria"/>
</dbReference>
<keyword evidence="2 3" id="KW-0802">TPR repeat</keyword>
<dbReference type="InterPro" id="IPR012668">
    <property type="entry name" value="CHP02466"/>
</dbReference>
<dbReference type="EMBL" id="AFHG01000050">
    <property type="protein sequence ID" value="EGK71536.1"/>
    <property type="molecule type" value="Genomic_DNA"/>
</dbReference>
<sequence>MNATARQPGPGELQPLFNLYNAGRLAEAVTAARQLAARYPAAVVVHSVLGSALAALGRLDEAEQAFAGAVKANPGSAELLSNLGLVQQQRGRLQEALSTYTRALAIRRDFPELLYNLGVVQDALGRLDEAATSYRRAIALQPRFAVALFNLGSVLDRQGARGEAIEVYRRAVEAEPGFVEAWSNLGAALQQSGEAEQAVRCYQKALDIQPTATAWFNLGTAQRAFGLIMDAAESYRRAIALAPEYADAHSNLGEILRDQGDGEGTLAAFRAALAIDPDHGGAHYNLGLLHHDLHEYDKALPCFEKAGVLDADDRVLYCLYKLRRSDEFEARLQARLGERHRSPMLATLSAHHATNRRRPDPYRFCPDPIALVHHARLDPLTDPADSLRSDLLRDITQADIQARKQGRLHYGVQSSGHLFRRPEASIARLVELIRDEIERYRQRLIGEDCVYAQDFPPTTEFASSWYVKMSRGGHLTSHIHEEGWLSGVLYLAMPSDRPEGSTAGGIEFSTDGDDYPREHDDFPRRTLLPEVGDIVLFPSSLFHRTIPFQSNEERICIAFDVKPVAAGD</sequence>
<protein>
    <submittedName>
        <fullName evidence="4">Tetratricopeptide TPR_2 repeat protein</fullName>
    </submittedName>
</protein>
<dbReference type="Pfam" id="PF07719">
    <property type="entry name" value="TPR_2"/>
    <property type="match status" value="1"/>
</dbReference>
<dbReference type="PANTHER" id="PTHR44366:SF1">
    <property type="entry name" value="UDP-N-ACETYLGLUCOSAMINE--PEPTIDE N-ACETYLGLUCOSAMINYLTRANSFERASE 110 KDA SUBUNIT"/>
    <property type="match status" value="1"/>
</dbReference>
<accession>F5RD65</accession>
<dbReference type="Pfam" id="PF13424">
    <property type="entry name" value="TPR_12"/>
    <property type="match status" value="1"/>
</dbReference>
<evidence type="ECO:0000256" key="3">
    <source>
        <dbReference type="PROSITE-ProRule" id="PRU00339"/>
    </source>
</evidence>
<dbReference type="PROSITE" id="PS50005">
    <property type="entry name" value="TPR"/>
    <property type="match status" value="7"/>
</dbReference>
<keyword evidence="1" id="KW-0677">Repeat</keyword>
<dbReference type="PROSITE" id="PS50293">
    <property type="entry name" value="TPR_REGION"/>
    <property type="match status" value="3"/>
</dbReference>
<dbReference type="GO" id="GO:0097363">
    <property type="term" value="F:protein O-acetylglucosaminyltransferase activity"/>
    <property type="evidence" value="ECO:0007669"/>
    <property type="project" value="TreeGrafter"/>
</dbReference>
<dbReference type="Pfam" id="PF00515">
    <property type="entry name" value="TPR_1"/>
    <property type="match status" value="1"/>
</dbReference>
<dbReference type="GO" id="GO:0042802">
    <property type="term" value="F:identical protein binding"/>
    <property type="evidence" value="ECO:0007669"/>
    <property type="project" value="InterPro"/>
</dbReference>
<dbReference type="Pfam" id="PF07721">
    <property type="entry name" value="TPR_4"/>
    <property type="match status" value="1"/>
</dbReference>
<keyword evidence="5" id="KW-1185">Reference proteome</keyword>
<dbReference type="GO" id="GO:0006493">
    <property type="term" value="P:protein O-linked glycosylation"/>
    <property type="evidence" value="ECO:0007669"/>
    <property type="project" value="InterPro"/>
</dbReference>
<dbReference type="Proteomes" id="UP000005019">
    <property type="component" value="Unassembled WGS sequence"/>
</dbReference>
<feature type="repeat" description="TPR" evidence="3">
    <location>
        <begin position="246"/>
        <end position="279"/>
    </location>
</feature>
<feature type="repeat" description="TPR" evidence="3">
    <location>
        <begin position="145"/>
        <end position="178"/>
    </location>
</feature>
<feature type="repeat" description="TPR" evidence="3">
    <location>
        <begin position="111"/>
        <end position="144"/>
    </location>
</feature>
<proteinExistence type="predicted"/>
<feature type="repeat" description="TPR" evidence="3">
    <location>
        <begin position="77"/>
        <end position="110"/>
    </location>
</feature>
<dbReference type="RefSeq" id="WP_008061650.1">
    <property type="nucleotide sequence ID" value="NZ_AFHG01000050.1"/>
</dbReference>
<evidence type="ECO:0000313" key="5">
    <source>
        <dbReference type="Proteomes" id="UP000005019"/>
    </source>
</evidence>
<gene>
    <name evidence="4" type="ORF">METUNv1_02225</name>
</gene>
<dbReference type="Pfam" id="PF13759">
    <property type="entry name" value="2OG-FeII_Oxy_5"/>
    <property type="match status" value="1"/>
</dbReference>
<organism evidence="4 5">
    <name type="scientific">Methyloversatilis universalis (strain ATCC BAA-1314 / DSM 25237 / JCM 13912 / CCUG 52030 / FAM5)</name>
    <dbReference type="NCBI Taxonomy" id="1000565"/>
    <lineage>
        <taxon>Bacteria</taxon>
        <taxon>Pseudomonadati</taxon>
        <taxon>Pseudomonadota</taxon>
        <taxon>Betaproteobacteria</taxon>
        <taxon>Nitrosomonadales</taxon>
        <taxon>Sterolibacteriaceae</taxon>
        <taxon>Methyloversatilis</taxon>
    </lineage>
</organism>
<name>F5RD65_METUF</name>
<dbReference type="Pfam" id="PF13181">
    <property type="entry name" value="TPR_8"/>
    <property type="match status" value="1"/>
</dbReference>
<dbReference type="InterPro" id="IPR019734">
    <property type="entry name" value="TPR_rpt"/>
</dbReference>
<dbReference type="Gene3D" id="2.60.120.620">
    <property type="entry name" value="q2cbj1_9rhob like domain"/>
    <property type="match status" value="1"/>
</dbReference>
<comment type="caution">
    <text evidence="4">The sequence shown here is derived from an EMBL/GenBank/DDBJ whole genome shotgun (WGS) entry which is preliminary data.</text>
</comment>
<feature type="repeat" description="TPR" evidence="3">
    <location>
        <begin position="179"/>
        <end position="212"/>
    </location>
</feature>
<evidence type="ECO:0000256" key="1">
    <source>
        <dbReference type="ARBA" id="ARBA00022737"/>
    </source>
</evidence>
<dbReference type="AlphaFoldDB" id="F5RD65"/>
<dbReference type="STRING" id="1000565.METUNv1_02225"/>
<reference evidence="4 5" key="1">
    <citation type="journal article" date="2011" name="J. Bacteriol.">
        <title>Genome sequence of Methyloversatilis universalis FAM5T, a methylotrophic representative of the order Rhodocyclales.</title>
        <authorList>
            <person name="Kittichotirat W."/>
            <person name="Good N.M."/>
            <person name="Hall R."/>
            <person name="Bringel F."/>
            <person name="Lajus A."/>
            <person name="Medigue C."/>
            <person name="Smalley N.E."/>
            <person name="Beck D."/>
            <person name="Bumgarner R."/>
            <person name="Vuilleumier S."/>
            <person name="Kalyuzhnaya M.G."/>
        </authorList>
    </citation>
    <scope>NUCLEOTIDE SEQUENCE [LARGE SCALE GENOMIC DNA]</scope>
    <source>
        <strain evidence="5">ATCC BAA-1314 / JCM 13912 / FAM5</strain>
    </source>
</reference>
<feature type="repeat" description="TPR" evidence="3">
    <location>
        <begin position="280"/>
        <end position="313"/>
    </location>
</feature>
<evidence type="ECO:0000313" key="4">
    <source>
        <dbReference type="EMBL" id="EGK71536.1"/>
    </source>
</evidence>
<dbReference type="SUPFAM" id="SSF48452">
    <property type="entry name" value="TPR-like"/>
    <property type="match status" value="2"/>
</dbReference>
<dbReference type="InterPro" id="IPR037919">
    <property type="entry name" value="OGT"/>
</dbReference>
<dbReference type="OrthoDB" id="549777at2"/>
<feature type="repeat" description="TPR" evidence="3">
    <location>
        <begin position="43"/>
        <end position="76"/>
    </location>
</feature>
<dbReference type="Pfam" id="PF13432">
    <property type="entry name" value="TPR_16"/>
    <property type="match status" value="1"/>
</dbReference>
<dbReference type="PANTHER" id="PTHR44366">
    <property type="entry name" value="UDP-N-ACETYLGLUCOSAMINE--PEPTIDE N-ACETYLGLUCOSAMINYLTRANSFERASE 110 KDA SUBUNIT"/>
    <property type="match status" value="1"/>
</dbReference>
<dbReference type="InterPro" id="IPR011990">
    <property type="entry name" value="TPR-like_helical_dom_sf"/>
</dbReference>